<feature type="domain" description="DNA-directed DNA polymerase family B exonuclease" evidence="9">
    <location>
        <begin position="1"/>
        <end position="87"/>
    </location>
</feature>
<evidence type="ECO:0000259" key="8">
    <source>
        <dbReference type="Pfam" id="PF00136"/>
    </source>
</evidence>
<comment type="caution">
    <text evidence="10">The sequence shown here is derived from an EMBL/GenBank/DDBJ whole genome shotgun (WGS) entry which is preliminary data.</text>
</comment>
<dbReference type="GO" id="GO:0043625">
    <property type="term" value="C:delta DNA polymerase complex"/>
    <property type="evidence" value="ECO:0007669"/>
    <property type="project" value="TreeGrafter"/>
</dbReference>
<dbReference type="GO" id="GO:0000166">
    <property type="term" value="F:nucleotide binding"/>
    <property type="evidence" value="ECO:0007669"/>
    <property type="project" value="InterPro"/>
</dbReference>
<evidence type="ECO:0000256" key="7">
    <source>
        <dbReference type="ARBA" id="ARBA00049244"/>
    </source>
</evidence>
<evidence type="ECO:0000256" key="3">
    <source>
        <dbReference type="ARBA" id="ARBA00022695"/>
    </source>
</evidence>
<evidence type="ECO:0000313" key="10">
    <source>
        <dbReference type="EMBL" id="RWR98569.1"/>
    </source>
</evidence>
<dbReference type="Gene3D" id="3.90.1600.10">
    <property type="entry name" value="Palm domain of DNA polymerase"/>
    <property type="match status" value="1"/>
</dbReference>
<proteinExistence type="predicted"/>
<dbReference type="EC" id="2.7.7.7" evidence="1"/>
<evidence type="ECO:0000256" key="4">
    <source>
        <dbReference type="ARBA" id="ARBA00022932"/>
    </source>
</evidence>
<evidence type="ECO:0000256" key="6">
    <source>
        <dbReference type="ARBA" id="ARBA00024411"/>
    </source>
</evidence>
<dbReference type="PANTHER" id="PTHR10322:SF23">
    <property type="entry name" value="DNA POLYMERASE DELTA CATALYTIC SUBUNIT"/>
    <property type="match status" value="1"/>
</dbReference>
<dbReference type="InterPro" id="IPR036397">
    <property type="entry name" value="RNaseH_sf"/>
</dbReference>
<evidence type="ECO:0000256" key="5">
    <source>
        <dbReference type="ARBA" id="ARBA00023125"/>
    </source>
</evidence>
<organism evidence="10 11">
    <name type="scientific">Dinothrombium tinctorium</name>
    <dbReference type="NCBI Taxonomy" id="1965070"/>
    <lineage>
        <taxon>Eukaryota</taxon>
        <taxon>Metazoa</taxon>
        <taxon>Ecdysozoa</taxon>
        <taxon>Arthropoda</taxon>
        <taxon>Chelicerata</taxon>
        <taxon>Arachnida</taxon>
        <taxon>Acari</taxon>
        <taxon>Acariformes</taxon>
        <taxon>Trombidiformes</taxon>
        <taxon>Prostigmata</taxon>
        <taxon>Anystina</taxon>
        <taxon>Parasitengona</taxon>
        <taxon>Trombidioidea</taxon>
        <taxon>Trombidiidae</taxon>
        <taxon>Dinothrombium</taxon>
    </lineage>
</organism>
<dbReference type="EMBL" id="NCKU01020828">
    <property type="protein sequence ID" value="RWR98569.1"/>
    <property type="molecule type" value="Genomic_DNA"/>
</dbReference>
<dbReference type="SUPFAM" id="SSF56672">
    <property type="entry name" value="DNA/RNA polymerases"/>
    <property type="match status" value="1"/>
</dbReference>
<dbReference type="GO" id="GO:0008296">
    <property type="term" value="F:3'-5'-DNA exonuclease activity"/>
    <property type="evidence" value="ECO:0007669"/>
    <property type="project" value="TreeGrafter"/>
</dbReference>
<keyword evidence="4" id="KW-0239">DNA-directed DNA polymerase</keyword>
<dbReference type="InterPro" id="IPR012337">
    <property type="entry name" value="RNaseH-like_sf"/>
</dbReference>
<evidence type="ECO:0000256" key="2">
    <source>
        <dbReference type="ARBA" id="ARBA00022679"/>
    </source>
</evidence>
<dbReference type="GO" id="GO:0006297">
    <property type="term" value="P:nucleotide-excision repair, DNA gap filling"/>
    <property type="evidence" value="ECO:0007669"/>
    <property type="project" value="TreeGrafter"/>
</dbReference>
<dbReference type="Pfam" id="PF00136">
    <property type="entry name" value="DNA_pol_B"/>
    <property type="match status" value="1"/>
</dbReference>
<feature type="non-terminal residue" evidence="10">
    <location>
        <position position="219"/>
    </location>
</feature>
<dbReference type="InterPro" id="IPR006134">
    <property type="entry name" value="DNA-dir_DNA_pol_B_multi_dom"/>
</dbReference>
<dbReference type="PANTHER" id="PTHR10322">
    <property type="entry name" value="DNA POLYMERASE CATALYTIC SUBUNIT"/>
    <property type="match status" value="1"/>
</dbReference>
<dbReference type="InterPro" id="IPR050240">
    <property type="entry name" value="DNA_pol_type-B"/>
</dbReference>
<dbReference type="InterPro" id="IPR023211">
    <property type="entry name" value="DNA_pol_palm_dom_sf"/>
</dbReference>
<dbReference type="GO" id="GO:0003677">
    <property type="term" value="F:DNA binding"/>
    <property type="evidence" value="ECO:0007669"/>
    <property type="project" value="UniProtKB-KW"/>
</dbReference>
<dbReference type="Proteomes" id="UP000285301">
    <property type="component" value="Unassembled WGS sequence"/>
</dbReference>
<protein>
    <recommendedName>
        <fullName evidence="6">DNA polymerase delta catalytic subunit</fullName>
        <ecNumber evidence="1">2.7.7.7</ecNumber>
    </recommendedName>
</protein>
<sequence>MLAAWADFVRTVDPDVVTGYNIQDFDIWYLLSRAQRLGLERFAFLGRLRNVRSVASKYANLNGRVQVDVLQIVKRDHKLRSYKLNAVAEHFLNEKKDDVKFTEIAGLQHGTDADRARLAQYCMQDSRLVFRLHSKLMIVLSNVQLARAAGVTMNDALMRGQQVRVFAAILRKCREQCLVVPACVSDDEIEEYPGAHVIEPRIGFYNEPVATLDFTSLYP</sequence>
<evidence type="ECO:0000256" key="1">
    <source>
        <dbReference type="ARBA" id="ARBA00012417"/>
    </source>
</evidence>
<evidence type="ECO:0000313" key="11">
    <source>
        <dbReference type="Proteomes" id="UP000285301"/>
    </source>
</evidence>
<dbReference type="AlphaFoldDB" id="A0A443Q6F3"/>
<keyword evidence="3" id="KW-0548">Nucleotidyltransferase</keyword>
<dbReference type="Gene3D" id="3.30.420.10">
    <property type="entry name" value="Ribonuclease H-like superfamily/Ribonuclease H"/>
    <property type="match status" value="1"/>
</dbReference>
<dbReference type="GO" id="GO:0006287">
    <property type="term" value="P:base-excision repair, gap-filling"/>
    <property type="evidence" value="ECO:0007669"/>
    <property type="project" value="TreeGrafter"/>
</dbReference>
<comment type="catalytic activity">
    <reaction evidence="7">
        <text>DNA(n) + a 2'-deoxyribonucleoside 5'-triphosphate = DNA(n+1) + diphosphate</text>
        <dbReference type="Rhea" id="RHEA:22508"/>
        <dbReference type="Rhea" id="RHEA-COMP:17339"/>
        <dbReference type="Rhea" id="RHEA-COMP:17340"/>
        <dbReference type="ChEBI" id="CHEBI:33019"/>
        <dbReference type="ChEBI" id="CHEBI:61560"/>
        <dbReference type="ChEBI" id="CHEBI:173112"/>
        <dbReference type="EC" id="2.7.7.7"/>
    </reaction>
</comment>
<feature type="domain" description="DNA-directed DNA polymerase family B multifunctional" evidence="8">
    <location>
        <begin position="152"/>
        <end position="219"/>
    </location>
</feature>
<dbReference type="InterPro" id="IPR006133">
    <property type="entry name" value="DNA-dir_DNA_pol_B_exonuc"/>
</dbReference>
<dbReference type="OrthoDB" id="2414538at2759"/>
<keyword evidence="5" id="KW-0238">DNA-binding</keyword>
<dbReference type="GO" id="GO:0003887">
    <property type="term" value="F:DNA-directed DNA polymerase activity"/>
    <property type="evidence" value="ECO:0007669"/>
    <property type="project" value="UniProtKB-KW"/>
</dbReference>
<keyword evidence="2" id="KW-0808">Transferase</keyword>
<name>A0A443Q6F3_9ACAR</name>
<accession>A0A443Q6F3</accession>
<keyword evidence="11" id="KW-1185">Reference proteome</keyword>
<gene>
    <name evidence="10" type="ORF">B4U79_17147</name>
</gene>
<dbReference type="GO" id="GO:0045004">
    <property type="term" value="P:DNA replication proofreading"/>
    <property type="evidence" value="ECO:0007669"/>
    <property type="project" value="TreeGrafter"/>
</dbReference>
<evidence type="ECO:0000259" key="9">
    <source>
        <dbReference type="Pfam" id="PF03104"/>
    </source>
</evidence>
<reference evidence="10 11" key="1">
    <citation type="journal article" date="2018" name="Gigascience">
        <title>Genomes of trombidid mites reveal novel predicted allergens and laterally-transferred genes associated with secondary metabolism.</title>
        <authorList>
            <person name="Dong X."/>
            <person name="Chaisiri K."/>
            <person name="Xia D."/>
            <person name="Armstrong S.D."/>
            <person name="Fang Y."/>
            <person name="Donnelly M.J."/>
            <person name="Kadowaki T."/>
            <person name="McGarry J.W."/>
            <person name="Darby A.C."/>
            <person name="Makepeace B.L."/>
        </authorList>
    </citation>
    <scope>NUCLEOTIDE SEQUENCE [LARGE SCALE GENOMIC DNA]</scope>
    <source>
        <strain evidence="10">UoL-WK</strain>
    </source>
</reference>
<dbReference type="SUPFAM" id="SSF53098">
    <property type="entry name" value="Ribonuclease H-like"/>
    <property type="match status" value="1"/>
</dbReference>
<dbReference type="InterPro" id="IPR043502">
    <property type="entry name" value="DNA/RNA_pol_sf"/>
</dbReference>
<dbReference type="STRING" id="1965070.A0A443Q6F3"/>
<dbReference type="Pfam" id="PF03104">
    <property type="entry name" value="DNA_pol_B_exo1"/>
    <property type="match status" value="1"/>
</dbReference>